<dbReference type="Gene3D" id="2.30.270.10">
    <property type="entry name" value="duf1285 protein"/>
    <property type="match status" value="1"/>
</dbReference>
<dbReference type="InterPro" id="IPR023361">
    <property type="entry name" value="DUF1285_beta_roll_sf"/>
</dbReference>
<evidence type="ECO:0000313" key="10">
    <source>
        <dbReference type="Proteomes" id="UP000601435"/>
    </source>
</evidence>
<dbReference type="InterPro" id="IPR045121">
    <property type="entry name" value="CoAse"/>
</dbReference>
<dbReference type="Gene3D" id="3.90.79.10">
    <property type="entry name" value="Nucleoside Triphosphate Pyrophosphohydrolase"/>
    <property type="match status" value="1"/>
</dbReference>
<keyword evidence="6" id="KW-0464">Manganese</keyword>
<reference evidence="9" key="1">
    <citation type="submission" date="2021-02" db="EMBL/GenBank/DDBJ databases">
        <authorList>
            <person name="Dougan E. K."/>
            <person name="Rhodes N."/>
            <person name="Thang M."/>
            <person name="Chan C."/>
        </authorList>
    </citation>
    <scope>NUCLEOTIDE SEQUENCE</scope>
</reference>
<name>A0A812Q6M9_9DINO</name>
<dbReference type="PROSITE" id="PS51462">
    <property type="entry name" value="NUDIX"/>
    <property type="match status" value="1"/>
</dbReference>
<evidence type="ECO:0000256" key="2">
    <source>
        <dbReference type="ARBA" id="ARBA00001946"/>
    </source>
</evidence>
<feature type="compositionally biased region" description="Basic and acidic residues" evidence="7">
    <location>
        <begin position="136"/>
        <end position="148"/>
    </location>
</feature>
<proteinExistence type="predicted"/>
<dbReference type="InterPro" id="IPR015797">
    <property type="entry name" value="NUDIX_hydrolase-like_dom_sf"/>
</dbReference>
<evidence type="ECO:0000256" key="6">
    <source>
        <dbReference type="ARBA" id="ARBA00023211"/>
    </source>
</evidence>
<dbReference type="NCBIfam" id="NF007980">
    <property type="entry name" value="PRK10707.1"/>
    <property type="match status" value="1"/>
</dbReference>
<evidence type="ECO:0000313" key="9">
    <source>
        <dbReference type="EMBL" id="CAE7387237.1"/>
    </source>
</evidence>
<protein>
    <submittedName>
        <fullName evidence="9">NudL protein</fullName>
    </submittedName>
</protein>
<comment type="caution">
    <text evidence="9">The sequence shown here is derived from an EMBL/GenBank/DDBJ whole genome shotgun (WGS) entry which is preliminary data.</text>
</comment>
<dbReference type="GO" id="GO:0046872">
    <property type="term" value="F:metal ion binding"/>
    <property type="evidence" value="ECO:0007669"/>
    <property type="project" value="UniProtKB-KW"/>
</dbReference>
<keyword evidence="3" id="KW-0479">Metal-binding</keyword>
<dbReference type="InterPro" id="IPR048342">
    <property type="entry name" value="DUF1285_C"/>
</dbReference>
<evidence type="ECO:0000256" key="5">
    <source>
        <dbReference type="ARBA" id="ARBA00022842"/>
    </source>
</evidence>
<feature type="region of interest" description="Disordered" evidence="7">
    <location>
        <begin position="1"/>
        <end position="46"/>
    </location>
</feature>
<dbReference type="OrthoDB" id="286896at2759"/>
<evidence type="ECO:0000256" key="7">
    <source>
        <dbReference type="SAM" id="MobiDB-lite"/>
    </source>
</evidence>
<dbReference type="InterPro" id="IPR000086">
    <property type="entry name" value="NUDIX_hydrolase_dom"/>
</dbReference>
<dbReference type="GO" id="GO:0010945">
    <property type="term" value="F:coenzyme A diphosphatase activity"/>
    <property type="evidence" value="ECO:0007669"/>
    <property type="project" value="InterPro"/>
</dbReference>
<accession>A0A812Q6M9</accession>
<keyword evidence="5" id="KW-0460">Magnesium</keyword>
<feature type="domain" description="Nudix hydrolase" evidence="8">
    <location>
        <begin position="153"/>
        <end position="302"/>
    </location>
</feature>
<comment type="cofactor">
    <cofactor evidence="1">
        <name>Mn(2+)</name>
        <dbReference type="ChEBI" id="CHEBI:29035"/>
    </cofactor>
</comment>
<dbReference type="PANTHER" id="PTHR12992">
    <property type="entry name" value="NUDIX HYDROLASE"/>
    <property type="match status" value="1"/>
</dbReference>
<sequence length="315" mass="34373">MDGQSDGPSFGDTKSRGGIATADGESPTDAASGSRPGPDWPSCGDFDMKIARDGTWSYRGSPIGRKRLADAAHPLRVLHDAESGEPAPYILVRDGLEARLARAVFYHLVELAAVERRLRAAAPGRRSALTLQPEGTRGDHELNPDLYDPERPMKAAAVLVPLVERAAGLNVLLTRRTAHLRDHAGQIAFPGGRLEPQDADALACALRESEEEVGLQRDLVTPIGQLDVYVTRTGFEVTPVVGRIAAPLELTPDPFEVAEAFEVPLAFFLDPANREVQSRVYQGKTRHFYVYPYRDYYIWGATAGMLNNLVEVMGT</sequence>
<comment type="cofactor">
    <cofactor evidence="2">
        <name>Mg(2+)</name>
        <dbReference type="ChEBI" id="CHEBI:18420"/>
    </cofactor>
</comment>
<evidence type="ECO:0000256" key="1">
    <source>
        <dbReference type="ARBA" id="ARBA00001936"/>
    </source>
</evidence>
<dbReference type="CDD" id="cd03426">
    <property type="entry name" value="NUDIX_CoAse_Nudt7"/>
    <property type="match status" value="1"/>
</dbReference>
<evidence type="ECO:0000259" key="8">
    <source>
        <dbReference type="PROSITE" id="PS51462"/>
    </source>
</evidence>
<gene>
    <name evidence="9" type="primary">nudL</name>
    <name evidence="9" type="ORF">SNEC2469_LOCUS10510</name>
</gene>
<dbReference type="SUPFAM" id="SSF55811">
    <property type="entry name" value="Nudix"/>
    <property type="match status" value="1"/>
</dbReference>
<feature type="region of interest" description="Disordered" evidence="7">
    <location>
        <begin position="128"/>
        <end position="148"/>
    </location>
</feature>
<dbReference type="Proteomes" id="UP000601435">
    <property type="component" value="Unassembled WGS sequence"/>
</dbReference>
<dbReference type="AlphaFoldDB" id="A0A812Q6M9"/>
<dbReference type="Pfam" id="PF00293">
    <property type="entry name" value="NUDIX"/>
    <property type="match status" value="1"/>
</dbReference>
<dbReference type="PANTHER" id="PTHR12992:SF11">
    <property type="entry name" value="MITOCHONDRIAL COENZYME A DIPHOSPHATASE NUDT8"/>
    <property type="match status" value="1"/>
</dbReference>
<dbReference type="Pfam" id="PF21028">
    <property type="entry name" value="DUF1285_C"/>
    <property type="match status" value="1"/>
</dbReference>
<dbReference type="EMBL" id="CAJNJA010016742">
    <property type="protein sequence ID" value="CAE7387237.1"/>
    <property type="molecule type" value="Genomic_DNA"/>
</dbReference>
<keyword evidence="4" id="KW-0378">Hydrolase</keyword>
<evidence type="ECO:0000256" key="3">
    <source>
        <dbReference type="ARBA" id="ARBA00022723"/>
    </source>
</evidence>
<evidence type="ECO:0000256" key="4">
    <source>
        <dbReference type="ARBA" id="ARBA00022801"/>
    </source>
</evidence>
<organism evidence="9 10">
    <name type="scientific">Symbiodinium necroappetens</name>
    <dbReference type="NCBI Taxonomy" id="1628268"/>
    <lineage>
        <taxon>Eukaryota</taxon>
        <taxon>Sar</taxon>
        <taxon>Alveolata</taxon>
        <taxon>Dinophyceae</taxon>
        <taxon>Suessiales</taxon>
        <taxon>Symbiodiniaceae</taxon>
        <taxon>Symbiodinium</taxon>
    </lineage>
</organism>
<keyword evidence="10" id="KW-1185">Reference proteome</keyword>